<comment type="pathway">
    <text evidence="1">Amino-acid biosynthesis; L-tryptophan biosynthesis; L-tryptophan from chorismate: step 5/5.</text>
</comment>
<evidence type="ECO:0000256" key="7">
    <source>
        <dbReference type="ARBA" id="ARBA00023239"/>
    </source>
</evidence>
<dbReference type="NCBIfam" id="TIGR00262">
    <property type="entry name" value="trpA"/>
    <property type="match status" value="1"/>
</dbReference>
<dbReference type="SUPFAM" id="SSF51366">
    <property type="entry name" value="Ribulose-phoshate binding barrel"/>
    <property type="match status" value="1"/>
</dbReference>
<dbReference type="GO" id="GO:0004834">
    <property type="term" value="F:tryptophan synthase activity"/>
    <property type="evidence" value="ECO:0007669"/>
    <property type="project" value="UniProtKB-EC"/>
</dbReference>
<dbReference type="GO" id="GO:0005829">
    <property type="term" value="C:cytosol"/>
    <property type="evidence" value="ECO:0007669"/>
    <property type="project" value="TreeGrafter"/>
</dbReference>
<dbReference type="AlphaFoldDB" id="A0AAU3HNX2"/>
<gene>
    <name evidence="11" type="primary">trpA</name>
    <name evidence="11" type="ORF">OG699_00650</name>
    <name evidence="12" type="ORF">OG699_44615</name>
</gene>
<dbReference type="InterPro" id="IPR013785">
    <property type="entry name" value="Aldolase_TIM"/>
</dbReference>
<dbReference type="EMBL" id="CP109546">
    <property type="protein sequence ID" value="WTZ06675.1"/>
    <property type="molecule type" value="Genomic_DNA"/>
</dbReference>
<dbReference type="Gene3D" id="3.20.20.70">
    <property type="entry name" value="Aldolase class I"/>
    <property type="match status" value="1"/>
</dbReference>
<keyword evidence="6" id="KW-0057">Aromatic amino acid biosynthesis</keyword>
<dbReference type="PANTHER" id="PTHR43406">
    <property type="entry name" value="TRYPTOPHAN SYNTHASE, ALPHA CHAIN"/>
    <property type="match status" value="1"/>
</dbReference>
<evidence type="ECO:0000313" key="11">
    <source>
        <dbReference type="EMBL" id="WTZ06675.1"/>
    </source>
</evidence>
<evidence type="ECO:0000256" key="4">
    <source>
        <dbReference type="ARBA" id="ARBA00022605"/>
    </source>
</evidence>
<dbReference type="EC" id="4.2.1.20" evidence="3"/>
<evidence type="ECO:0000256" key="2">
    <source>
        <dbReference type="ARBA" id="ARBA00011270"/>
    </source>
</evidence>
<feature type="region of interest" description="Disordered" evidence="10">
    <location>
        <begin position="1"/>
        <end position="30"/>
    </location>
</feature>
<evidence type="ECO:0000256" key="5">
    <source>
        <dbReference type="ARBA" id="ARBA00022822"/>
    </source>
</evidence>
<name>A0AAU3HNX2_9ACTN</name>
<evidence type="ECO:0000313" key="12">
    <source>
        <dbReference type="EMBL" id="WTZ14412.1"/>
    </source>
</evidence>
<dbReference type="InterPro" id="IPR011060">
    <property type="entry name" value="RibuloseP-bd_barrel"/>
</dbReference>
<dbReference type="CDD" id="cd04724">
    <property type="entry name" value="Tryptophan_synthase_alpha"/>
    <property type="match status" value="1"/>
</dbReference>
<comment type="catalytic activity">
    <reaction evidence="8">
        <text>(1S,2R)-1-C-(indol-3-yl)glycerol 3-phosphate + L-serine = D-glyceraldehyde 3-phosphate + L-tryptophan + H2O</text>
        <dbReference type="Rhea" id="RHEA:10532"/>
        <dbReference type="ChEBI" id="CHEBI:15377"/>
        <dbReference type="ChEBI" id="CHEBI:33384"/>
        <dbReference type="ChEBI" id="CHEBI:57912"/>
        <dbReference type="ChEBI" id="CHEBI:58866"/>
        <dbReference type="ChEBI" id="CHEBI:59776"/>
        <dbReference type="EC" id="4.2.1.20"/>
    </reaction>
</comment>
<evidence type="ECO:0000256" key="8">
    <source>
        <dbReference type="ARBA" id="ARBA00049047"/>
    </source>
</evidence>
<dbReference type="EMBL" id="CP109546">
    <property type="protein sequence ID" value="WTZ14412.1"/>
    <property type="molecule type" value="Genomic_DNA"/>
</dbReference>
<proteinExistence type="inferred from homology"/>
<comment type="subunit">
    <text evidence="2">Tetramer of two alpha and two beta chains.</text>
</comment>
<evidence type="ECO:0000256" key="9">
    <source>
        <dbReference type="RuleBase" id="RU003662"/>
    </source>
</evidence>
<comment type="similarity">
    <text evidence="9">Belongs to the TrpA family.</text>
</comment>
<evidence type="ECO:0000256" key="3">
    <source>
        <dbReference type="ARBA" id="ARBA00012043"/>
    </source>
</evidence>
<keyword evidence="7 11" id="KW-0456">Lyase</keyword>
<evidence type="ECO:0000256" key="10">
    <source>
        <dbReference type="SAM" id="MobiDB-lite"/>
    </source>
</evidence>
<protein>
    <recommendedName>
        <fullName evidence="3">tryptophan synthase</fullName>
        <ecNumber evidence="3">4.2.1.20</ecNumber>
    </recommendedName>
</protein>
<sequence length="303" mass="31771">MGEGQGARGKALGDAHSPAPAPAPAGEFFARRRPGRPGLAVFVNAGDPPLDILPDLAAMLDESDVDCLELAVPFPDSVTDGPVVRRSADRALATGVTLDAVLDAVTAIRPTLRRLRIALLADWSHTVRGRDPGDFARALADAGCDGLLLHGLPPRLRTAHYEAARLAGLPLVTTCYAVSGRATVAEAAQHASAYLYLVAHYGRSGTTAAPDHDRLAAALAELRAVTRVPVAVGFGVRTRADIAALEKLGADAAVVGSAGVARIEQALAERRDPVQEFASFVAELRRPVAHHHRHHRTTGGSHT</sequence>
<keyword evidence="4" id="KW-0028">Amino-acid biosynthesis</keyword>
<evidence type="ECO:0000256" key="6">
    <source>
        <dbReference type="ARBA" id="ARBA00023141"/>
    </source>
</evidence>
<dbReference type="PANTHER" id="PTHR43406:SF1">
    <property type="entry name" value="TRYPTOPHAN SYNTHASE ALPHA CHAIN, CHLOROPLASTIC"/>
    <property type="match status" value="1"/>
</dbReference>
<dbReference type="InterPro" id="IPR002028">
    <property type="entry name" value="Trp_synthase_suA"/>
</dbReference>
<evidence type="ECO:0000256" key="1">
    <source>
        <dbReference type="ARBA" id="ARBA00004733"/>
    </source>
</evidence>
<reference evidence="11" key="1">
    <citation type="submission" date="2022-10" db="EMBL/GenBank/DDBJ databases">
        <title>The complete genomes of actinobacterial strains from the NBC collection.</title>
        <authorList>
            <person name="Joergensen T.S."/>
            <person name="Alvarez Arevalo M."/>
            <person name="Sterndorff E.B."/>
            <person name="Faurdal D."/>
            <person name="Vuksanovic O."/>
            <person name="Mourched A.-S."/>
            <person name="Charusanti P."/>
            <person name="Shaw S."/>
            <person name="Blin K."/>
            <person name="Weber T."/>
        </authorList>
    </citation>
    <scope>NUCLEOTIDE SEQUENCE</scope>
    <source>
        <strain evidence="11">NBC_01393</strain>
    </source>
</reference>
<keyword evidence="5" id="KW-0822">Tryptophan biosynthesis</keyword>
<dbReference type="Pfam" id="PF00290">
    <property type="entry name" value="Trp_syntA"/>
    <property type="match status" value="1"/>
</dbReference>
<accession>A0AAU3HNX2</accession>
<organism evidence="11">
    <name type="scientific">Streptomyces sp. NBC_01393</name>
    <dbReference type="NCBI Taxonomy" id="2903851"/>
    <lineage>
        <taxon>Bacteria</taxon>
        <taxon>Bacillati</taxon>
        <taxon>Actinomycetota</taxon>
        <taxon>Actinomycetes</taxon>
        <taxon>Kitasatosporales</taxon>
        <taxon>Streptomycetaceae</taxon>
        <taxon>Streptomyces</taxon>
    </lineage>
</organism>